<gene>
    <name evidence="3" type="ORF">FANTH_5627</name>
</gene>
<dbReference type="Pfam" id="PF07286">
    <property type="entry name" value="D-Glu_cyclase"/>
    <property type="match status" value="1"/>
</dbReference>
<dbReference type="InterPro" id="IPR038021">
    <property type="entry name" value="Putative_hydro-lyase"/>
</dbReference>
<dbReference type="PANTHER" id="PTHR32022">
    <property type="entry name" value="D-GLUTAMATE CYCLASE, MITOCHONDRIAL"/>
    <property type="match status" value="1"/>
</dbReference>
<dbReference type="GO" id="GO:0047820">
    <property type="term" value="F:D-glutamate cyclase activity"/>
    <property type="evidence" value="ECO:0007669"/>
    <property type="project" value="TreeGrafter"/>
</dbReference>
<keyword evidence="4" id="KW-1185">Reference proteome</keyword>
<evidence type="ECO:0000256" key="1">
    <source>
        <dbReference type="ARBA" id="ARBA00007896"/>
    </source>
</evidence>
<reference evidence="3 4" key="1">
    <citation type="journal article" date="2020" name="BMC Genomics">
        <title>Correction to: Identification and distribution of gene clusters required for synthesis of sphingolipid metabolism inhibitors in diverse species of the filamentous fungus Fusarium.</title>
        <authorList>
            <person name="Kim H.S."/>
            <person name="Lohmar J.M."/>
            <person name="Busman M."/>
            <person name="Brown D.W."/>
            <person name="Naumann T.A."/>
            <person name="Divon H.H."/>
            <person name="Lysoe E."/>
            <person name="Uhlig S."/>
            <person name="Proctor R.H."/>
        </authorList>
    </citation>
    <scope>NUCLEOTIDE SEQUENCE [LARGE SCALE GENOMIC DNA]</scope>
    <source>
        <strain evidence="3 4">NRRL 25214</strain>
    </source>
</reference>
<proteinExistence type="inferred from homology"/>
<name>A0A8H5E6H1_9HYPO</name>
<dbReference type="SUPFAM" id="SSF160920">
    <property type="entry name" value="PSTPO5379-like"/>
    <property type="match status" value="1"/>
</dbReference>
<evidence type="ECO:0000313" key="3">
    <source>
        <dbReference type="EMBL" id="KAF5249034.1"/>
    </source>
</evidence>
<accession>A0A8H5E6H1</accession>
<dbReference type="AlphaFoldDB" id="A0A8H5E6H1"/>
<dbReference type="EMBL" id="JABEVY010000122">
    <property type="protein sequence ID" value="KAF5249034.1"/>
    <property type="molecule type" value="Genomic_DNA"/>
</dbReference>
<protein>
    <recommendedName>
        <fullName evidence="5">Hydro-lyase</fullName>
    </recommendedName>
</protein>
<organism evidence="3 4">
    <name type="scientific">Fusarium anthophilum</name>
    <dbReference type="NCBI Taxonomy" id="48485"/>
    <lineage>
        <taxon>Eukaryota</taxon>
        <taxon>Fungi</taxon>
        <taxon>Dikarya</taxon>
        <taxon>Ascomycota</taxon>
        <taxon>Pezizomycotina</taxon>
        <taxon>Sordariomycetes</taxon>
        <taxon>Hypocreomycetidae</taxon>
        <taxon>Hypocreales</taxon>
        <taxon>Nectriaceae</taxon>
        <taxon>Fusarium</taxon>
        <taxon>Fusarium fujikuroi species complex</taxon>
    </lineage>
</organism>
<keyword evidence="2" id="KW-0456">Lyase</keyword>
<comment type="caution">
    <text evidence="3">The sequence shown here is derived from an EMBL/GenBank/DDBJ whole genome shotgun (WGS) entry which is preliminary data.</text>
</comment>
<dbReference type="Proteomes" id="UP000573603">
    <property type="component" value="Unassembled WGS sequence"/>
</dbReference>
<dbReference type="PANTHER" id="PTHR32022:SF10">
    <property type="entry name" value="D-GLUTAMATE CYCLASE, MITOCHONDRIAL"/>
    <property type="match status" value="1"/>
</dbReference>
<sequence length="306" mass="33585">MTKISFSSPCCAAAEDAPIISLNDMTGAEARLAARSSNLTKSTSGVASGHIQANLIILPSRYAKDFRGLCARNPVPCPLIAESKTPGDFTNLKSYLPRVDDTQLASCLDLRTDCPHFNVYIDSKLAHSAISDLKQYWSDDHVAFVIGCSQSFESAIISQGLPVRHILHDRTVPMYRTNIVLNPSGVFSGSTYVVSMRPFKKKDIGKVRDITRPFLVTHGEPVAWGWDAINQLGIADIDKVQWGQPPLTEDFRPLGEVFGDDDNVPVFWACGVTPQEAVMQASLQGIVMAHYPGEMLIMDCKEEDIL</sequence>
<evidence type="ECO:0000313" key="4">
    <source>
        <dbReference type="Proteomes" id="UP000573603"/>
    </source>
</evidence>
<dbReference type="Gene3D" id="3.40.1640.10">
    <property type="entry name" value="PSTPO5379-like"/>
    <property type="match status" value="1"/>
</dbReference>
<dbReference type="GO" id="GO:0006536">
    <property type="term" value="P:glutamate metabolic process"/>
    <property type="evidence" value="ECO:0007669"/>
    <property type="project" value="TreeGrafter"/>
</dbReference>
<dbReference type="FunFam" id="3.30.2040.10:FF:000001">
    <property type="entry name" value="D-glutamate cyclase, mitochondrial"/>
    <property type="match status" value="1"/>
</dbReference>
<comment type="similarity">
    <text evidence="1">Belongs to the D-glutamate cyclase family.</text>
</comment>
<dbReference type="InterPro" id="IPR009906">
    <property type="entry name" value="D-Glu_cyclase"/>
</dbReference>
<evidence type="ECO:0008006" key="5">
    <source>
        <dbReference type="Google" id="ProtNLM"/>
    </source>
</evidence>
<evidence type="ECO:0000256" key="2">
    <source>
        <dbReference type="ARBA" id="ARBA00023239"/>
    </source>
</evidence>
<dbReference type="Gene3D" id="3.30.2040.10">
    <property type="entry name" value="PSTPO5379-like domain"/>
    <property type="match status" value="1"/>
</dbReference>